<name>A0A3A2ZXB3_9EURO</name>
<comment type="caution">
    <text evidence="2">The sequence shown here is derived from an EMBL/GenBank/DDBJ whole genome shotgun (WGS) entry which is preliminary data.</text>
</comment>
<sequence length="251" mass="29388">MARTRRRRIMTDDEDEEESTSSEYSPSYSPEPINILKETLDSGELTTKSLDREFTNFLDFRDRYHKEFMDNLHRHVQEGSYSIKSLAADGLEQRMCAMSFLDKYGEMYWGTKENREKYLEPDRLAKPEELAIYPLREGEIARAIKILLEKKARRGWRSSEKVGQTSEVTETGICRVYHFAPLQLAVALPWPPVPVQIYHSCLWMGLRTRGEGREDQPNGKVNTVRSCTWSDESRVDYKQKKENQEYAFVPK</sequence>
<evidence type="ECO:0000256" key="1">
    <source>
        <dbReference type="SAM" id="MobiDB-lite"/>
    </source>
</evidence>
<dbReference type="EMBL" id="MVGC01000158">
    <property type="protein sequence ID" value="RJE22635.1"/>
    <property type="molecule type" value="Genomic_DNA"/>
</dbReference>
<protein>
    <submittedName>
        <fullName evidence="2">Uncharacterized protein</fullName>
    </submittedName>
</protein>
<reference evidence="3" key="1">
    <citation type="submission" date="2017-02" db="EMBL/GenBank/DDBJ databases">
        <authorList>
            <person name="Tafer H."/>
            <person name="Lopandic K."/>
        </authorList>
    </citation>
    <scope>NUCLEOTIDE SEQUENCE [LARGE SCALE GENOMIC DNA]</scope>
    <source>
        <strain evidence="3">CBS 366.77</strain>
    </source>
</reference>
<feature type="compositionally biased region" description="Low complexity" evidence="1">
    <location>
        <begin position="21"/>
        <end position="32"/>
    </location>
</feature>
<keyword evidence="3" id="KW-1185">Reference proteome</keyword>
<organism evidence="2 3">
    <name type="scientific">Aspergillus sclerotialis</name>
    <dbReference type="NCBI Taxonomy" id="2070753"/>
    <lineage>
        <taxon>Eukaryota</taxon>
        <taxon>Fungi</taxon>
        <taxon>Dikarya</taxon>
        <taxon>Ascomycota</taxon>
        <taxon>Pezizomycotina</taxon>
        <taxon>Eurotiomycetes</taxon>
        <taxon>Eurotiomycetidae</taxon>
        <taxon>Eurotiales</taxon>
        <taxon>Aspergillaceae</taxon>
        <taxon>Aspergillus</taxon>
        <taxon>Aspergillus subgen. Polypaecilum</taxon>
    </lineage>
</organism>
<accession>A0A3A2ZXB3</accession>
<evidence type="ECO:0000313" key="2">
    <source>
        <dbReference type="EMBL" id="RJE22635.1"/>
    </source>
</evidence>
<dbReference type="OrthoDB" id="5425806at2759"/>
<gene>
    <name evidence="2" type="ORF">PHISCL_05018</name>
</gene>
<proteinExistence type="predicted"/>
<dbReference type="STRING" id="2070753.A0A3A2ZXB3"/>
<evidence type="ECO:0000313" key="3">
    <source>
        <dbReference type="Proteomes" id="UP000266188"/>
    </source>
</evidence>
<feature type="region of interest" description="Disordered" evidence="1">
    <location>
        <begin position="1"/>
        <end position="32"/>
    </location>
</feature>
<dbReference type="Proteomes" id="UP000266188">
    <property type="component" value="Unassembled WGS sequence"/>
</dbReference>
<dbReference type="AlphaFoldDB" id="A0A3A2ZXB3"/>